<evidence type="ECO:0000256" key="1">
    <source>
        <dbReference type="SAM" id="MobiDB-lite"/>
    </source>
</evidence>
<reference evidence="2" key="1">
    <citation type="submission" date="2023-03" db="EMBL/GenBank/DDBJ databases">
        <authorList>
            <person name="Julca I."/>
        </authorList>
    </citation>
    <scope>NUCLEOTIDE SEQUENCE</scope>
</reference>
<feature type="compositionally biased region" description="Basic and acidic residues" evidence="1">
    <location>
        <begin position="79"/>
        <end position="89"/>
    </location>
</feature>
<protein>
    <submittedName>
        <fullName evidence="2">OLC1v1017305C1</fullName>
    </submittedName>
</protein>
<accession>A0AAV1E971</accession>
<gene>
    <name evidence="2" type="ORF">OLC1_LOCUS22571</name>
</gene>
<feature type="region of interest" description="Disordered" evidence="1">
    <location>
        <begin position="31"/>
        <end position="110"/>
    </location>
</feature>
<dbReference type="Proteomes" id="UP001161247">
    <property type="component" value="Chromosome 8"/>
</dbReference>
<feature type="compositionally biased region" description="Acidic residues" evidence="1">
    <location>
        <begin position="61"/>
        <end position="78"/>
    </location>
</feature>
<sequence length="110" mass="12361">MIDSVFNSSFTALTIGRDALSMVSSQRLVENQLTLSQQPQTPQKKGPQKNIGGGRKKLNEEGDDEEEDEEEGEEERDEETTTPRKESSQTKKARRMGSRKCSKTKIFSPP</sequence>
<feature type="compositionally biased region" description="Low complexity" evidence="1">
    <location>
        <begin position="32"/>
        <end position="49"/>
    </location>
</feature>
<evidence type="ECO:0000313" key="2">
    <source>
        <dbReference type="EMBL" id="CAI9116213.1"/>
    </source>
</evidence>
<dbReference type="AlphaFoldDB" id="A0AAV1E971"/>
<feature type="compositionally biased region" description="Basic residues" evidence="1">
    <location>
        <begin position="91"/>
        <end position="103"/>
    </location>
</feature>
<keyword evidence="3" id="KW-1185">Reference proteome</keyword>
<dbReference type="EMBL" id="OX459125">
    <property type="protein sequence ID" value="CAI9116213.1"/>
    <property type="molecule type" value="Genomic_DNA"/>
</dbReference>
<evidence type="ECO:0000313" key="3">
    <source>
        <dbReference type="Proteomes" id="UP001161247"/>
    </source>
</evidence>
<proteinExistence type="predicted"/>
<name>A0AAV1E971_OLDCO</name>
<organism evidence="2 3">
    <name type="scientific">Oldenlandia corymbosa var. corymbosa</name>
    <dbReference type="NCBI Taxonomy" id="529605"/>
    <lineage>
        <taxon>Eukaryota</taxon>
        <taxon>Viridiplantae</taxon>
        <taxon>Streptophyta</taxon>
        <taxon>Embryophyta</taxon>
        <taxon>Tracheophyta</taxon>
        <taxon>Spermatophyta</taxon>
        <taxon>Magnoliopsida</taxon>
        <taxon>eudicotyledons</taxon>
        <taxon>Gunneridae</taxon>
        <taxon>Pentapetalae</taxon>
        <taxon>asterids</taxon>
        <taxon>lamiids</taxon>
        <taxon>Gentianales</taxon>
        <taxon>Rubiaceae</taxon>
        <taxon>Rubioideae</taxon>
        <taxon>Spermacoceae</taxon>
        <taxon>Hedyotis-Oldenlandia complex</taxon>
        <taxon>Oldenlandia</taxon>
    </lineage>
</organism>